<sequence>MTSVGPSNSHVPAYEPEPSEHTAPLDSGMRTTRFTISNEHQIVKAADTTVTNAIQDCKKVSSTLPSIIIFFLPTIRTEKSKPCITSHSR</sequence>
<organism evidence="1 2">
    <name type="scientific">Smallanthus sonchifolius</name>
    <dbReference type="NCBI Taxonomy" id="185202"/>
    <lineage>
        <taxon>Eukaryota</taxon>
        <taxon>Viridiplantae</taxon>
        <taxon>Streptophyta</taxon>
        <taxon>Embryophyta</taxon>
        <taxon>Tracheophyta</taxon>
        <taxon>Spermatophyta</taxon>
        <taxon>Magnoliopsida</taxon>
        <taxon>eudicotyledons</taxon>
        <taxon>Gunneridae</taxon>
        <taxon>Pentapetalae</taxon>
        <taxon>asterids</taxon>
        <taxon>campanulids</taxon>
        <taxon>Asterales</taxon>
        <taxon>Asteraceae</taxon>
        <taxon>Asteroideae</taxon>
        <taxon>Heliantheae alliance</taxon>
        <taxon>Millerieae</taxon>
        <taxon>Smallanthus</taxon>
    </lineage>
</organism>
<protein>
    <submittedName>
        <fullName evidence="1">Uncharacterized protein</fullName>
    </submittedName>
</protein>
<dbReference type="Proteomes" id="UP001056120">
    <property type="component" value="Linkage Group LG21"/>
</dbReference>
<dbReference type="EMBL" id="CM042038">
    <property type="protein sequence ID" value="KAI3732256.1"/>
    <property type="molecule type" value="Genomic_DNA"/>
</dbReference>
<comment type="caution">
    <text evidence="1">The sequence shown here is derived from an EMBL/GenBank/DDBJ whole genome shotgun (WGS) entry which is preliminary data.</text>
</comment>
<reference evidence="2" key="1">
    <citation type="journal article" date="2022" name="Mol. Ecol. Resour.">
        <title>The genomes of chicory, endive, great burdock and yacon provide insights into Asteraceae palaeo-polyploidization history and plant inulin production.</title>
        <authorList>
            <person name="Fan W."/>
            <person name="Wang S."/>
            <person name="Wang H."/>
            <person name="Wang A."/>
            <person name="Jiang F."/>
            <person name="Liu H."/>
            <person name="Zhao H."/>
            <person name="Xu D."/>
            <person name="Zhang Y."/>
        </authorList>
    </citation>
    <scope>NUCLEOTIDE SEQUENCE [LARGE SCALE GENOMIC DNA]</scope>
    <source>
        <strain evidence="2">cv. Yunnan</strain>
    </source>
</reference>
<name>A0ACB9CD73_9ASTR</name>
<evidence type="ECO:0000313" key="2">
    <source>
        <dbReference type="Proteomes" id="UP001056120"/>
    </source>
</evidence>
<accession>A0ACB9CD73</accession>
<proteinExistence type="predicted"/>
<keyword evidence="2" id="KW-1185">Reference proteome</keyword>
<reference evidence="1 2" key="2">
    <citation type="journal article" date="2022" name="Mol. Ecol. Resour.">
        <title>The genomes of chicory, endive, great burdock and yacon provide insights into Asteraceae paleo-polyploidization history and plant inulin production.</title>
        <authorList>
            <person name="Fan W."/>
            <person name="Wang S."/>
            <person name="Wang H."/>
            <person name="Wang A."/>
            <person name="Jiang F."/>
            <person name="Liu H."/>
            <person name="Zhao H."/>
            <person name="Xu D."/>
            <person name="Zhang Y."/>
        </authorList>
    </citation>
    <scope>NUCLEOTIDE SEQUENCE [LARGE SCALE GENOMIC DNA]</scope>
    <source>
        <strain evidence="2">cv. Yunnan</strain>
        <tissue evidence="1">Leaves</tissue>
    </source>
</reference>
<evidence type="ECO:0000313" key="1">
    <source>
        <dbReference type="EMBL" id="KAI3732256.1"/>
    </source>
</evidence>
<gene>
    <name evidence="1" type="ORF">L1987_63460</name>
</gene>